<dbReference type="PROSITE" id="PS51387">
    <property type="entry name" value="FAD_PCMH"/>
    <property type="match status" value="1"/>
</dbReference>
<dbReference type="InterPro" id="IPR010031">
    <property type="entry name" value="FAD_lactone_oxidase-like"/>
</dbReference>
<sequence length="422" mass="45370">MEPEAKELNWAGNLSYQARELLCPTSIEQLAEQVRASDKARALGSRHSFNDIADTQATLICLSKMPETIEIDAQAMSVRVSAGTTYGALAETLQAAGFALHNLASLPHISVAGAVSTGTHGSGQAHGNLATAVRGVELVLADGSLHAVRRGDAQFNGYVVSLGALGVLTHLTLDIVPSFEVQQTVFEQLSWDKVLGGFDALQASAYSVSLFTDWSGQNVGQTWLKRCVGDGLGDDIAQGKFGGFPATAAMHPLPESDGAICSEQLGAPGPWSDRLAHFRMDFTPSAGDELQTEYLVPREYAVQAIEAIRGLSATITPLLLVSEVRTIAADELWLSGNYGRDGIALHFTWKPQQEDVEALLPRIEEALAPFAARPHWGKLFAATSAQLHELYPKFNDFIGLAQRLDPAGKFRNDFLNRTVFGA</sequence>
<dbReference type="RefSeq" id="WP_102598718.1">
    <property type="nucleotide sequence ID" value="NZ_JABUYH010000021.1"/>
</dbReference>
<keyword evidence="1" id="KW-0560">Oxidoreductase</keyword>
<comment type="caution">
    <text evidence="3">The sequence shown here is derived from an EMBL/GenBank/DDBJ whole genome shotgun (WGS) entry which is preliminary data.</text>
</comment>
<dbReference type="Gene3D" id="3.30.70.2520">
    <property type="match status" value="1"/>
</dbReference>
<name>A0A2N7S0C9_9MICC</name>
<dbReference type="Pfam" id="PF01565">
    <property type="entry name" value="FAD_binding_4"/>
    <property type="match status" value="1"/>
</dbReference>
<dbReference type="InterPro" id="IPR007173">
    <property type="entry name" value="ALO_C"/>
</dbReference>
<dbReference type="AlphaFoldDB" id="A0A2N7S0C9"/>
<dbReference type="Proteomes" id="UP000235739">
    <property type="component" value="Unassembled WGS sequence"/>
</dbReference>
<evidence type="ECO:0000313" key="4">
    <source>
        <dbReference type="Proteomes" id="UP000235739"/>
    </source>
</evidence>
<dbReference type="Gene3D" id="3.30.43.10">
    <property type="entry name" value="Uridine Diphospho-n-acetylenolpyruvylglucosamine Reductase, domain 2"/>
    <property type="match status" value="1"/>
</dbReference>
<gene>
    <name evidence="3" type="ORF">CIK84_13065</name>
</gene>
<organism evidence="3 4">
    <name type="scientific">Glutamicibacter arilaitensis</name>
    <dbReference type="NCBI Taxonomy" id="256701"/>
    <lineage>
        <taxon>Bacteria</taxon>
        <taxon>Bacillati</taxon>
        <taxon>Actinomycetota</taxon>
        <taxon>Actinomycetes</taxon>
        <taxon>Micrococcales</taxon>
        <taxon>Micrococcaceae</taxon>
        <taxon>Glutamicibacter</taxon>
    </lineage>
</organism>
<dbReference type="InterPro" id="IPR016167">
    <property type="entry name" value="FAD-bd_PCMH_sub1"/>
</dbReference>
<dbReference type="PIRSF" id="PIRSF000136">
    <property type="entry name" value="LGO_GLO"/>
    <property type="match status" value="1"/>
</dbReference>
<reference evidence="3 4" key="1">
    <citation type="journal article" date="2017" name="Elife">
        <title>Extensive horizontal gene transfer in cheese-associated bacteria.</title>
        <authorList>
            <person name="Bonham K.S."/>
            <person name="Wolfe B.E."/>
            <person name="Dutton R.J."/>
        </authorList>
    </citation>
    <scope>NUCLEOTIDE SEQUENCE [LARGE SCALE GENOMIC DNA]</scope>
    <source>
        <strain evidence="3 4">JB182</strain>
    </source>
</reference>
<evidence type="ECO:0000313" key="3">
    <source>
        <dbReference type="EMBL" id="PMQ19594.1"/>
    </source>
</evidence>
<dbReference type="GO" id="GO:0080049">
    <property type="term" value="F:L-gulono-1,4-lactone dehydrogenase activity"/>
    <property type="evidence" value="ECO:0007669"/>
    <property type="project" value="TreeGrafter"/>
</dbReference>
<dbReference type="Pfam" id="PF04030">
    <property type="entry name" value="ALO"/>
    <property type="match status" value="1"/>
</dbReference>
<dbReference type="InterPro" id="IPR016171">
    <property type="entry name" value="Vanillyl_alc_oxidase_C-sub2"/>
</dbReference>
<dbReference type="PANTHER" id="PTHR43762:SF1">
    <property type="entry name" value="D-ARABINONO-1,4-LACTONE OXIDASE"/>
    <property type="match status" value="1"/>
</dbReference>
<dbReference type="Gene3D" id="3.30.465.10">
    <property type="match status" value="1"/>
</dbReference>
<dbReference type="Gene3D" id="1.10.45.10">
    <property type="entry name" value="Vanillyl-alcohol Oxidase, Chain A, domain 4"/>
    <property type="match status" value="1"/>
</dbReference>
<dbReference type="SUPFAM" id="SSF56176">
    <property type="entry name" value="FAD-binding/transporter-associated domain-like"/>
    <property type="match status" value="1"/>
</dbReference>
<accession>A0A2N7S0C9</accession>
<proteinExistence type="predicted"/>
<dbReference type="InterPro" id="IPR036318">
    <property type="entry name" value="FAD-bd_PCMH-like_sf"/>
</dbReference>
<evidence type="ECO:0000256" key="1">
    <source>
        <dbReference type="ARBA" id="ARBA00023002"/>
    </source>
</evidence>
<dbReference type="InterPro" id="IPR006094">
    <property type="entry name" value="Oxid_FAD_bind_N"/>
</dbReference>
<dbReference type="GO" id="GO:0016020">
    <property type="term" value="C:membrane"/>
    <property type="evidence" value="ECO:0007669"/>
    <property type="project" value="InterPro"/>
</dbReference>
<dbReference type="InterPro" id="IPR016169">
    <property type="entry name" value="FAD-bd_PCMH_sub2"/>
</dbReference>
<dbReference type="InterPro" id="IPR016166">
    <property type="entry name" value="FAD-bd_PCMH"/>
</dbReference>
<dbReference type="GO" id="GO:0003885">
    <property type="term" value="F:D-arabinono-1,4-lactone oxidase activity"/>
    <property type="evidence" value="ECO:0007669"/>
    <property type="project" value="InterPro"/>
</dbReference>
<evidence type="ECO:0000259" key="2">
    <source>
        <dbReference type="PROSITE" id="PS51387"/>
    </source>
</evidence>
<dbReference type="Gene3D" id="3.30.70.2530">
    <property type="match status" value="1"/>
</dbReference>
<protein>
    <submittedName>
        <fullName evidence="3">FAD-binding protein</fullName>
    </submittedName>
</protein>
<dbReference type="GO" id="GO:0071949">
    <property type="term" value="F:FAD binding"/>
    <property type="evidence" value="ECO:0007669"/>
    <property type="project" value="InterPro"/>
</dbReference>
<dbReference type="PANTHER" id="PTHR43762">
    <property type="entry name" value="L-GULONOLACTONE OXIDASE"/>
    <property type="match status" value="1"/>
</dbReference>
<feature type="domain" description="FAD-binding PCMH-type" evidence="2">
    <location>
        <begin position="14"/>
        <end position="178"/>
    </location>
</feature>
<dbReference type="EMBL" id="PNQX01000002">
    <property type="protein sequence ID" value="PMQ19594.1"/>
    <property type="molecule type" value="Genomic_DNA"/>
</dbReference>